<dbReference type="InterPro" id="IPR036812">
    <property type="entry name" value="NAD(P)_OxRdtase_dom_sf"/>
</dbReference>
<reference evidence="3 4" key="1">
    <citation type="submission" date="2020-08" db="EMBL/GenBank/DDBJ databases">
        <authorList>
            <person name="Liu C."/>
            <person name="Sun Q."/>
        </authorList>
    </citation>
    <scope>NUCLEOTIDE SEQUENCE [LARGE SCALE GENOMIC DNA]</scope>
    <source>
        <strain evidence="3 4">NSJ-38</strain>
    </source>
</reference>
<protein>
    <submittedName>
        <fullName evidence="3">Aldo/keto reductase</fullName>
    </submittedName>
</protein>
<feature type="domain" description="NADP-dependent oxidoreductase" evidence="2">
    <location>
        <begin position="16"/>
        <end position="314"/>
    </location>
</feature>
<dbReference type="CDD" id="cd19078">
    <property type="entry name" value="AKR_AKR13C1_2"/>
    <property type="match status" value="1"/>
</dbReference>
<dbReference type="InterPro" id="IPR023210">
    <property type="entry name" value="NADP_OxRdtase_dom"/>
</dbReference>
<dbReference type="KEGG" id="qdo:H9Q78_13910"/>
<evidence type="ECO:0000259" key="2">
    <source>
        <dbReference type="Pfam" id="PF00248"/>
    </source>
</evidence>
<dbReference type="RefSeq" id="WP_249302560.1">
    <property type="nucleotide sequence ID" value="NZ_CP060634.1"/>
</dbReference>
<organism evidence="3 4">
    <name type="scientific">Qiania dongpingensis</name>
    <dbReference type="NCBI Taxonomy" id="2763669"/>
    <lineage>
        <taxon>Bacteria</taxon>
        <taxon>Bacillati</taxon>
        <taxon>Bacillota</taxon>
        <taxon>Clostridia</taxon>
        <taxon>Lachnospirales</taxon>
        <taxon>Lachnospiraceae</taxon>
        <taxon>Qiania</taxon>
    </lineage>
</organism>
<name>A0A7G9G3X3_9FIRM</name>
<sequence length="329" mass="37134">MQKRKLGNSDLMVNPVGLGCMGFSHASGEPTEKNTAIKTLRQAYEMGYDFFDTAEAYTGFFPDGSVSYNEELVGQALHDVRDKVVIATKMGVFHNEDLSLSLDSSPETIRKSVEGSLKKLGTDYIDLYYQHRIDPKVEPEVVAETMSELIKEGKIRHWGISETTEEYLRRAHAVCPVTAIENRYSMMARWHESIFPVCEELNVSYVAFSPMANGFLTGQYTPGTVFEGKHDYRAGMPQYTEEGYNKAKELLELLERMAQEKNCTMSQLSLAWMICKKPYIIPIPGSRKPDRIRENFAAGDIFLTAGEISEIDNKLNSMTFDVFGGHRAK</sequence>
<gene>
    <name evidence="3" type="ORF">H9Q78_13910</name>
</gene>
<dbReference type="Pfam" id="PF00248">
    <property type="entry name" value="Aldo_ket_red"/>
    <property type="match status" value="1"/>
</dbReference>
<evidence type="ECO:0000256" key="1">
    <source>
        <dbReference type="ARBA" id="ARBA00023002"/>
    </source>
</evidence>
<dbReference type="SUPFAM" id="SSF51430">
    <property type="entry name" value="NAD(P)-linked oxidoreductase"/>
    <property type="match status" value="1"/>
</dbReference>
<keyword evidence="1" id="KW-0560">Oxidoreductase</keyword>
<dbReference type="GO" id="GO:0016491">
    <property type="term" value="F:oxidoreductase activity"/>
    <property type="evidence" value="ECO:0007669"/>
    <property type="project" value="UniProtKB-KW"/>
</dbReference>
<dbReference type="EMBL" id="CP060634">
    <property type="protein sequence ID" value="QNM05505.1"/>
    <property type="molecule type" value="Genomic_DNA"/>
</dbReference>
<dbReference type="PANTHER" id="PTHR43625:SF5">
    <property type="entry name" value="PYRIDOXAL REDUCTASE, CHLOROPLASTIC"/>
    <property type="match status" value="1"/>
</dbReference>
<dbReference type="PANTHER" id="PTHR43625">
    <property type="entry name" value="AFLATOXIN B1 ALDEHYDE REDUCTASE"/>
    <property type="match status" value="1"/>
</dbReference>
<dbReference type="GO" id="GO:0005737">
    <property type="term" value="C:cytoplasm"/>
    <property type="evidence" value="ECO:0007669"/>
    <property type="project" value="TreeGrafter"/>
</dbReference>
<proteinExistence type="predicted"/>
<keyword evidence="4" id="KW-1185">Reference proteome</keyword>
<dbReference type="AlphaFoldDB" id="A0A7G9G3X3"/>
<dbReference type="Proteomes" id="UP000515823">
    <property type="component" value="Chromosome"/>
</dbReference>
<evidence type="ECO:0000313" key="3">
    <source>
        <dbReference type="EMBL" id="QNM05505.1"/>
    </source>
</evidence>
<evidence type="ECO:0000313" key="4">
    <source>
        <dbReference type="Proteomes" id="UP000515823"/>
    </source>
</evidence>
<accession>A0A7G9G3X3</accession>
<dbReference type="InterPro" id="IPR050791">
    <property type="entry name" value="Aldo-Keto_reductase"/>
</dbReference>
<dbReference type="Gene3D" id="3.20.20.100">
    <property type="entry name" value="NADP-dependent oxidoreductase domain"/>
    <property type="match status" value="1"/>
</dbReference>